<protein>
    <submittedName>
        <fullName evidence="4">Glycosylasparaginase</fullName>
    </submittedName>
</protein>
<feature type="binding site" evidence="2">
    <location>
        <begin position="333"/>
        <end position="336"/>
    </location>
    <ligand>
        <name>substrate</name>
    </ligand>
</feature>
<dbReference type="PROSITE" id="PS51318">
    <property type="entry name" value="TAT"/>
    <property type="match status" value="1"/>
</dbReference>
<dbReference type="Pfam" id="PF01112">
    <property type="entry name" value="Asparaginase_2"/>
    <property type="match status" value="2"/>
</dbReference>
<dbReference type="Gene3D" id="3.60.20.30">
    <property type="entry name" value="(Glycosyl)asparaginase"/>
    <property type="match status" value="1"/>
</dbReference>
<sequence>MTTRRDFLSLGALTAAGLAAEAAPAQTGSEAAIAESVKQLRPPRQPVIVTRTTGDQSVQEAYQMLLDGADTLDAVHHVCLGRENDPKDHSVGLGGLPNEEGVVELDSCCMHGPSRNAGSVGGVRNIRNVCLLARKVYEHTSHVMLAAEGAERFGVDLGFKREDLLTDDARKIWMLWKENHSQMDWWGPGLTSSDWKDPYAGKPAPKPTIDLHGISRLQPSPMPVSPAEPVRWGAIPRHPTPEWAGIIRAEMERLTRMAADLGIPSEDRLFAAEQVLWPTTGTIHVSAVNPKGEISGATTTSGLAWKLPGRLGDSPILGAGSWTDQDVGSAGATGSGEENIKVVGAHTIVELMRHGLSPRDAGLEALRRIVRNYNGDMRKIRLLDMEYYIVRKDGAYAGVSLWNTSPTGKPRVFAVHDGTYRIEKHVALLEGSPEEWPPF</sequence>
<evidence type="ECO:0000256" key="3">
    <source>
        <dbReference type="PIRSR" id="PIRSR600246-3"/>
    </source>
</evidence>
<name>A0A372IP41_9BACT</name>
<feature type="active site" description="Nucleophile" evidence="1">
    <location>
        <position position="282"/>
    </location>
</feature>
<comment type="caution">
    <text evidence="4">The sequence shown here is derived from an EMBL/GenBank/DDBJ whole genome shotgun (WGS) entry which is preliminary data.</text>
</comment>
<proteinExistence type="predicted"/>
<dbReference type="InterPro" id="IPR029055">
    <property type="entry name" value="Ntn_hydrolases_N"/>
</dbReference>
<feature type="binding site" evidence="2">
    <location>
        <begin position="310"/>
        <end position="313"/>
    </location>
    <ligand>
        <name>substrate</name>
    </ligand>
</feature>
<dbReference type="PANTHER" id="PTHR10188">
    <property type="entry name" value="L-ASPARAGINASE"/>
    <property type="match status" value="1"/>
</dbReference>
<dbReference type="InterPro" id="IPR000246">
    <property type="entry name" value="Peptidase_T2"/>
</dbReference>
<dbReference type="OrthoDB" id="9780217at2"/>
<evidence type="ECO:0000256" key="2">
    <source>
        <dbReference type="PIRSR" id="PIRSR600246-2"/>
    </source>
</evidence>
<dbReference type="AlphaFoldDB" id="A0A372IP41"/>
<keyword evidence="5" id="KW-1185">Reference proteome</keyword>
<dbReference type="GO" id="GO:0016811">
    <property type="term" value="F:hydrolase activity, acting on carbon-nitrogen (but not peptide) bonds, in linear amides"/>
    <property type="evidence" value="ECO:0007669"/>
    <property type="project" value="UniProtKB-ARBA"/>
</dbReference>
<accession>A0A372IP41</accession>
<gene>
    <name evidence="4" type="ORF">D0Y96_08075</name>
</gene>
<organism evidence="4 5">
    <name type="scientific">Paracidobacterium acidisoli</name>
    <dbReference type="NCBI Taxonomy" id="2303751"/>
    <lineage>
        <taxon>Bacteria</taxon>
        <taxon>Pseudomonadati</taxon>
        <taxon>Acidobacteriota</taxon>
        <taxon>Terriglobia</taxon>
        <taxon>Terriglobales</taxon>
        <taxon>Acidobacteriaceae</taxon>
        <taxon>Paracidobacterium</taxon>
    </lineage>
</organism>
<reference evidence="4 5" key="1">
    <citation type="submission" date="2018-08" db="EMBL/GenBank/DDBJ databases">
        <title>Acidipila sp. 4G-K13, an acidobacterium isolated from forest soil.</title>
        <authorList>
            <person name="Gao Z.-H."/>
            <person name="Qiu L.-H."/>
        </authorList>
    </citation>
    <scope>NUCLEOTIDE SEQUENCE [LARGE SCALE GENOMIC DNA]</scope>
    <source>
        <strain evidence="4 5">4G-K13</strain>
    </source>
</reference>
<dbReference type="SUPFAM" id="SSF56235">
    <property type="entry name" value="N-terminal nucleophile aminohydrolases (Ntn hydrolases)"/>
    <property type="match status" value="1"/>
</dbReference>
<feature type="site" description="Cleavage; by autolysis" evidence="3">
    <location>
        <begin position="281"/>
        <end position="282"/>
    </location>
</feature>
<dbReference type="GO" id="GO:0005737">
    <property type="term" value="C:cytoplasm"/>
    <property type="evidence" value="ECO:0007669"/>
    <property type="project" value="TreeGrafter"/>
</dbReference>
<evidence type="ECO:0000313" key="4">
    <source>
        <dbReference type="EMBL" id="RFU16707.1"/>
    </source>
</evidence>
<dbReference type="InterPro" id="IPR006311">
    <property type="entry name" value="TAT_signal"/>
</dbReference>
<dbReference type="Proteomes" id="UP000264702">
    <property type="component" value="Unassembled WGS sequence"/>
</dbReference>
<evidence type="ECO:0000256" key="1">
    <source>
        <dbReference type="PIRSR" id="PIRSR600246-1"/>
    </source>
</evidence>
<dbReference type="EMBL" id="QVQT01000003">
    <property type="protein sequence ID" value="RFU16707.1"/>
    <property type="molecule type" value="Genomic_DNA"/>
</dbReference>
<dbReference type="RefSeq" id="WP_117298877.1">
    <property type="nucleotide sequence ID" value="NZ_QVQT02000003.1"/>
</dbReference>
<dbReference type="PANTHER" id="PTHR10188:SF6">
    <property type="entry name" value="N(4)-(BETA-N-ACETYLGLUCOSAMINYL)-L-ASPARAGINASE"/>
    <property type="match status" value="1"/>
</dbReference>
<evidence type="ECO:0000313" key="5">
    <source>
        <dbReference type="Proteomes" id="UP000264702"/>
    </source>
</evidence>